<name>A0AAD9L9C9_PAPLA</name>
<dbReference type="EMBL" id="JAODAN010000001">
    <property type="protein sequence ID" value="KAK1928025.1"/>
    <property type="molecule type" value="Genomic_DNA"/>
</dbReference>
<dbReference type="Proteomes" id="UP001182556">
    <property type="component" value="Unassembled WGS sequence"/>
</dbReference>
<gene>
    <name evidence="2" type="ORF">DB88DRAFT_480105</name>
</gene>
<evidence type="ECO:0000256" key="1">
    <source>
        <dbReference type="SAM" id="MobiDB-lite"/>
    </source>
</evidence>
<protein>
    <submittedName>
        <fullName evidence="2">Uncharacterized protein</fullName>
    </submittedName>
</protein>
<evidence type="ECO:0000313" key="2">
    <source>
        <dbReference type="EMBL" id="KAK1928025.1"/>
    </source>
</evidence>
<evidence type="ECO:0000313" key="3">
    <source>
        <dbReference type="Proteomes" id="UP001182556"/>
    </source>
</evidence>
<keyword evidence="3" id="KW-1185">Reference proteome</keyword>
<feature type="compositionally biased region" description="Basic and acidic residues" evidence="1">
    <location>
        <begin position="15"/>
        <end position="24"/>
    </location>
</feature>
<reference evidence="2" key="1">
    <citation type="submission" date="2023-02" db="EMBL/GenBank/DDBJ databases">
        <title>Identification and recombinant expression of a fungal hydrolase from Papiliotrema laurentii that hydrolyzes apple cutin and clears colloidal polyester polyurethane.</title>
        <authorList>
            <consortium name="DOE Joint Genome Institute"/>
            <person name="Roman V.A."/>
            <person name="Bojanowski C."/>
            <person name="Crable B.R."/>
            <person name="Wagner D.N."/>
            <person name="Hung C.S."/>
            <person name="Nadeau L.J."/>
            <person name="Schratz L."/>
            <person name="Haridas S."/>
            <person name="Pangilinan J."/>
            <person name="Lipzen A."/>
            <person name="Na H."/>
            <person name="Yan M."/>
            <person name="Ng V."/>
            <person name="Grigoriev I.V."/>
            <person name="Spatafora J.W."/>
            <person name="Barlow D."/>
            <person name="Biffinger J."/>
            <person name="Kelley-Loughnane N."/>
            <person name="Varaljay V.A."/>
            <person name="Crookes-Goodson W.J."/>
        </authorList>
    </citation>
    <scope>NUCLEOTIDE SEQUENCE</scope>
    <source>
        <strain evidence="2">5307AH</strain>
    </source>
</reference>
<comment type="caution">
    <text evidence="2">The sequence shown here is derived from an EMBL/GenBank/DDBJ whole genome shotgun (WGS) entry which is preliminary data.</text>
</comment>
<sequence>MWLLLFSLRQDRSHRDRNGRKFRDSSSATPIKRFQPGNLTPYSLFVRRVQPRGGSNAEPTRFTMTTEHLRSLMDNKDTARDHSTLQIPFNLCFTWGSNAGQQRQWTIAGFTGRSTKSLIDYLSAQAVDPAANFGYVLACDLANVPNGADVTSLADLVGWQSQVTEQHDDVIMTEPGSLPGSAPVNGLPGTWPRYPNTLVYQTGVPTTISDP</sequence>
<dbReference type="AlphaFoldDB" id="A0AAD9L9C9"/>
<proteinExistence type="predicted"/>
<feature type="region of interest" description="Disordered" evidence="1">
    <location>
        <begin position="15"/>
        <end position="35"/>
    </location>
</feature>
<accession>A0AAD9L9C9</accession>
<organism evidence="2 3">
    <name type="scientific">Papiliotrema laurentii</name>
    <name type="common">Cryptococcus laurentii</name>
    <dbReference type="NCBI Taxonomy" id="5418"/>
    <lineage>
        <taxon>Eukaryota</taxon>
        <taxon>Fungi</taxon>
        <taxon>Dikarya</taxon>
        <taxon>Basidiomycota</taxon>
        <taxon>Agaricomycotina</taxon>
        <taxon>Tremellomycetes</taxon>
        <taxon>Tremellales</taxon>
        <taxon>Rhynchogastremaceae</taxon>
        <taxon>Papiliotrema</taxon>
    </lineage>
</organism>